<gene>
    <name evidence="2" type="ORF">HF841_02440</name>
</gene>
<dbReference type="EMBL" id="JABAGL010000002">
    <property type="protein sequence ID" value="NME84890.1"/>
    <property type="molecule type" value="Genomic_DNA"/>
</dbReference>
<comment type="caution">
    <text evidence="2">The sequence shown here is derived from an EMBL/GenBank/DDBJ whole genome shotgun (WGS) entry which is preliminary data.</text>
</comment>
<dbReference type="InterPro" id="IPR001173">
    <property type="entry name" value="Glyco_trans_2-like"/>
</dbReference>
<dbReference type="CDD" id="cd00761">
    <property type="entry name" value="Glyco_tranf_GTA_type"/>
    <property type="match status" value="1"/>
</dbReference>
<evidence type="ECO:0000259" key="1">
    <source>
        <dbReference type="Pfam" id="PF00535"/>
    </source>
</evidence>
<dbReference type="Pfam" id="PF00535">
    <property type="entry name" value="Glycos_transf_2"/>
    <property type="match status" value="1"/>
</dbReference>
<dbReference type="Gene3D" id="3.90.550.10">
    <property type="entry name" value="Spore Coat Polysaccharide Biosynthesis Protein SpsA, Chain A"/>
    <property type="match status" value="1"/>
</dbReference>
<organism evidence="2 3">
    <name type="scientific">Bacteroides eggerthii</name>
    <dbReference type="NCBI Taxonomy" id="28111"/>
    <lineage>
        <taxon>Bacteria</taxon>
        <taxon>Pseudomonadati</taxon>
        <taxon>Bacteroidota</taxon>
        <taxon>Bacteroidia</taxon>
        <taxon>Bacteroidales</taxon>
        <taxon>Bacteroidaceae</taxon>
        <taxon>Bacteroides</taxon>
    </lineage>
</organism>
<protein>
    <submittedName>
        <fullName evidence="2">Glycosyltransferase family 2 protein</fullName>
    </submittedName>
</protein>
<evidence type="ECO:0000313" key="3">
    <source>
        <dbReference type="Proteomes" id="UP000520291"/>
    </source>
</evidence>
<accession>A0A7X9XH56</accession>
<dbReference type="InterPro" id="IPR029044">
    <property type="entry name" value="Nucleotide-diphossugar_trans"/>
</dbReference>
<dbReference type="Proteomes" id="UP000520291">
    <property type="component" value="Unassembled WGS sequence"/>
</dbReference>
<sequence length="333" mass="38283">MDKGISVIIACYNSSLLLRETIECIALQNHDNINVELIIVDNASDDNTYELALKYCKELLNITYRVEQQNVKGKNAALSLGYRLCRYSYVLICDDDNRLEPNYVKTAFAIMEANVSIGALGGIGYPIFEEPAPSWGKYGFACGAQGKESGDITQEQGWVYGAGSVYRLEVILELNKQGFQTILGTRRGQKVDVSGEDVEFCYALILLGYKIWYDERLKFKHYMPAKRMQIGKFLSLRRGDGVQSFALGLYQRVMLCPSRKVNAIFLFKYWFRFFVWNHLCLFKVSFHSLLESSTIVRYAMKQQVIYACKTSWNILYCYSVLRKFVRNINILKI</sequence>
<keyword evidence="2" id="KW-0808">Transferase</keyword>
<dbReference type="SUPFAM" id="SSF53448">
    <property type="entry name" value="Nucleotide-diphospho-sugar transferases"/>
    <property type="match status" value="1"/>
</dbReference>
<evidence type="ECO:0000313" key="2">
    <source>
        <dbReference type="EMBL" id="NME84890.1"/>
    </source>
</evidence>
<dbReference type="AlphaFoldDB" id="A0A7X9XH56"/>
<name>A0A7X9XH56_9BACE</name>
<proteinExistence type="predicted"/>
<dbReference type="PANTHER" id="PTHR22916">
    <property type="entry name" value="GLYCOSYLTRANSFERASE"/>
    <property type="match status" value="1"/>
</dbReference>
<reference evidence="2 3" key="1">
    <citation type="submission" date="2020-04" db="EMBL/GenBank/DDBJ databases">
        <authorList>
            <person name="Hitch T.C.A."/>
            <person name="Wylensek D."/>
            <person name="Clavel T."/>
        </authorList>
    </citation>
    <scope>NUCLEOTIDE SEQUENCE [LARGE SCALE GENOMIC DNA]</scope>
    <source>
        <strain evidence="2 3">WCA3-601-WT-5E</strain>
    </source>
</reference>
<dbReference type="RefSeq" id="WP_168947103.1">
    <property type="nucleotide sequence ID" value="NZ_JABAGL010000002.1"/>
</dbReference>
<dbReference type="GO" id="GO:0016758">
    <property type="term" value="F:hexosyltransferase activity"/>
    <property type="evidence" value="ECO:0007669"/>
    <property type="project" value="UniProtKB-ARBA"/>
</dbReference>
<feature type="domain" description="Glycosyltransferase 2-like" evidence="1">
    <location>
        <begin position="6"/>
        <end position="125"/>
    </location>
</feature>